<reference evidence="1 2" key="1">
    <citation type="journal article" date="2015" name="Biotechnol. Biofuels">
        <title>Enhanced degradation of softwood versus hardwood by the white-rot fungus Pycnoporus coccineus.</title>
        <authorList>
            <person name="Couturier M."/>
            <person name="Navarro D."/>
            <person name="Chevret D."/>
            <person name="Henrissat B."/>
            <person name="Piumi F."/>
            <person name="Ruiz-Duenas F.J."/>
            <person name="Martinez A.T."/>
            <person name="Grigoriev I.V."/>
            <person name="Riley R."/>
            <person name="Lipzen A."/>
            <person name="Berrin J.G."/>
            <person name="Master E.R."/>
            <person name="Rosso M.N."/>
        </authorList>
    </citation>
    <scope>NUCLEOTIDE SEQUENCE [LARGE SCALE GENOMIC DNA]</scope>
    <source>
        <strain evidence="1 2">BRFM310</strain>
    </source>
</reference>
<sequence>MALKYGLPDRLYNALVGTLRGDSANFGAKVDFTTFIEASNEIGFRTDDKRSSTDVVVLSAPAQFAENPQTIQIARPSSPDEWPAAEQAIVAQHLEQKYGLVPDSFIRFNGALAYGSAIFVESDD</sequence>
<protein>
    <submittedName>
        <fullName evidence="1">Uncharacterized protein</fullName>
    </submittedName>
</protein>
<dbReference type="EMBL" id="KZ084130">
    <property type="protein sequence ID" value="OSC99122.1"/>
    <property type="molecule type" value="Genomic_DNA"/>
</dbReference>
<organism evidence="1 2">
    <name type="scientific">Trametes coccinea (strain BRFM310)</name>
    <name type="common">Pycnoporus coccineus</name>
    <dbReference type="NCBI Taxonomy" id="1353009"/>
    <lineage>
        <taxon>Eukaryota</taxon>
        <taxon>Fungi</taxon>
        <taxon>Dikarya</taxon>
        <taxon>Basidiomycota</taxon>
        <taxon>Agaricomycotina</taxon>
        <taxon>Agaricomycetes</taxon>
        <taxon>Polyporales</taxon>
        <taxon>Polyporaceae</taxon>
        <taxon>Trametes</taxon>
    </lineage>
</organism>
<dbReference type="AlphaFoldDB" id="A0A1Y2IF12"/>
<proteinExistence type="predicted"/>
<evidence type="ECO:0000313" key="2">
    <source>
        <dbReference type="Proteomes" id="UP000193067"/>
    </source>
</evidence>
<evidence type="ECO:0000313" key="1">
    <source>
        <dbReference type="EMBL" id="OSC99122.1"/>
    </source>
</evidence>
<accession>A0A1Y2IF12</accession>
<gene>
    <name evidence="1" type="ORF">PYCCODRAFT_1470398</name>
</gene>
<name>A0A1Y2IF12_TRAC3</name>
<dbReference type="OrthoDB" id="2760011at2759"/>
<dbReference type="Proteomes" id="UP000193067">
    <property type="component" value="Unassembled WGS sequence"/>
</dbReference>
<keyword evidence="2" id="KW-1185">Reference proteome</keyword>